<dbReference type="GeneID" id="5005418"/>
<sequence length="368" mass="40625">MKERPYRGGGASTSSGSRSRRARATKASTADVDAYNKSDEEESTPAARPPVDRETAARRARRELRKQARAAAVVQEKPRRDEEDDDQRLPEVVTPRSSLRIKLPPRSTERQKDANRWIAEGKDSYETQLDKLLAVAERAGSTAERVRDEINDLGFRVDNLKLKPVAPWEERGSSWAGDRHSKSARSERSSSAGTILNPKNKNSREMRVKFENVSNNGEGSTPTSPEKPPKLVTSVLRSDLLKSVGEMSTNEKLERLGLKTVFEDEGGVSDDHASAGSPFPVRRSPSTPATNRRVWHERSPAQAKSIYSDEDDYGFAPPPSVGSHRGDANAVESPRNYVEKLKAQAKLARAESAKTWKPGVGVKFGAQL</sequence>
<dbReference type="KEGG" id="olu:OSTLU_27618"/>
<dbReference type="AlphaFoldDB" id="A4S7U3"/>
<dbReference type="Gramene" id="ABO99806">
    <property type="protein sequence ID" value="ABO99806"/>
    <property type="gene ID" value="OSTLU_27618"/>
</dbReference>
<feature type="region of interest" description="Disordered" evidence="1">
    <location>
        <begin position="166"/>
        <end position="231"/>
    </location>
</feature>
<organism evidence="2 3">
    <name type="scientific">Ostreococcus lucimarinus (strain CCE9901)</name>
    <dbReference type="NCBI Taxonomy" id="436017"/>
    <lineage>
        <taxon>Eukaryota</taxon>
        <taxon>Viridiplantae</taxon>
        <taxon>Chlorophyta</taxon>
        <taxon>Mamiellophyceae</taxon>
        <taxon>Mamiellales</taxon>
        <taxon>Bathycoccaceae</taxon>
        <taxon>Ostreococcus</taxon>
    </lineage>
</organism>
<dbReference type="OMA" id="RVWHERS"/>
<feature type="compositionally biased region" description="Basic residues" evidence="1">
    <location>
        <begin position="58"/>
        <end position="68"/>
    </location>
</feature>
<accession>A4S7U3</accession>
<proteinExistence type="predicted"/>
<reference evidence="2 3" key="1">
    <citation type="journal article" date="2007" name="Proc. Natl. Acad. Sci. U.S.A.">
        <title>The tiny eukaryote Ostreococcus provides genomic insights into the paradox of plankton speciation.</title>
        <authorList>
            <person name="Palenik B."/>
            <person name="Grimwood J."/>
            <person name="Aerts A."/>
            <person name="Rouze P."/>
            <person name="Salamov A."/>
            <person name="Putnam N."/>
            <person name="Dupont C."/>
            <person name="Jorgensen R."/>
            <person name="Derelle E."/>
            <person name="Rombauts S."/>
            <person name="Zhou K."/>
            <person name="Otillar R."/>
            <person name="Merchant S.S."/>
            <person name="Podell S."/>
            <person name="Gaasterland T."/>
            <person name="Napoli C."/>
            <person name="Gendler K."/>
            <person name="Manuell A."/>
            <person name="Tai V."/>
            <person name="Vallon O."/>
            <person name="Piganeau G."/>
            <person name="Jancek S."/>
            <person name="Heijde M."/>
            <person name="Jabbari K."/>
            <person name="Bowler C."/>
            <person name="Lohr M."/>
            <person name="Robbens S."/>
            <person name="Werner G."/>
            <person name="Dubchak I."/>
            <person name="Pazour G.J."/>
            <person name="Ren Q."/>
            <person name="Paulsen I."/>
            <person name="Delwiche C."/>
            <person name="Schmutz J."/>
            <person name="Rokhsar D."/>
            <person name="Van de Peer Y."/>
            <person name="Moreau H."/>
            <person name="Grigoriev I.V."/>
        </authorList>
    </citation>
    <scope>NUCLEOTIDE SEQUENCE [LARGE SCALE GENOMIC DNA]</scope>
    <source>
        <strain evidence="2 3">CCE9901</strain>
    </source>
</reference>
<dbReference type="RefSeq" id="XP_001421513.1">
    <property type="nucleotide sequence ID" value="XM_001421476.1"/>
</dbReference>
<dbReference type="EMBL" id="CP000594">
    <property type="protein sequence ID" value="ABO99806.1"/>
    <property type="molecule type" value="Genomic_DNA"/>
</dbReference>
<dbReference type="HOGENOM" id="CLU_753135_0_0_1"/>
<protein>
    <submittedName>
        <fullName evidence="2">Uncharacterized protein</fullName>
    </submittedName>
</protein>
<feature type="compositionally biased region" description="Polar residues" evidence="1">
    <location>
        <begin position="212"/>
        <end position="224"/>
    </location>
</feature>
<feature type="compositionally biased region" description="Basic and acidic residues" evidence="1">
    <location>
        <begin position="107"/>
        <end position="119"/>
    </location>
</feature>
<feature type="region of interest" description="Disordered" evidence="1">
    <location>
        <begin position="265"/>
        <end position="335"/>
    </location>
</feature>
<evidence type="ECO:0000313" key="2">
    <source>
        <dbReference type="EMBL" id="ABO99806.1"/>
    </source>
</evidence>
<feature type="region of interest" description="Disordered" evidence="1">
    <location>
        <begin position="1"/>
        <end position="119"/>
    </location>
</feature>
<evidence type="ECO:0000256" key="1">
    <source>
        <dbReference type="SAM" id="MobiDB-lite"/>
    </source>
</evidence>
<feature type="compositionally biased region" description="Basic and acidic residues" evidence="1">
    <location>
        <begin position="168"/>
        <end position="188"/>
    </location>
</feature>
<dbReference type="OrthoDB" id="10533398at2759"/>
<keyword evidence="3" id="KW-1185">Reference proteome</keyword>
<name>A4S7U3_OSTLU</name>
<evidence type="ECO:0000313" key="3">
    <source>
        <dbReference type="Proteomes" id="UP000001568"/>
    </source>
</evidence>
<gene>
    <name evidence="2" type="ORF">OSTLU_27618</name>
</gene>
<dbReference type="Proteomes" id="UP000001568">
    <property type="component" value="Chromosome 14"/>
</dbReference>